<organism evidence="2 3">
    <name type="scientific">Epilithonimonas mollis</name>
    <dbReference type="NCBI Taxonomy" id="216903"/>
    <lineage>
        <taxon>Bacteria</taxon>
        <taxon>Pseudomonadati</taxon>
        <taxon>Bacteroidota</taxon>
        <taxon>Flavobacteriia</taxon>
        <taxon>Flavobacteriales</taxon>
        <taxon>Weeksellaceae</taxon>
        <taxon>Chryseobacterium group</taxon>
        <taxon>Epilithonimonas</taxon>
    </lineage>
</organism>
<reference evidence="3" key="1">
    <citation type="submission" date="2016-11" db="EMBL/GenBank/DDBJ databases">
        <authorList>
            <person name="Varghese N."/>
            <person name="Submissions S."/>
        </authorList>
    </citation>
    <scope>NUCLEOTIDE SEQUENCE [LARGE SCALE GENOMIC DNA]</scope>
    <source>
        <strain evidence="3">DSM 18016</strain>
    </source>
</reference>
<dbReference type="AlphaFoldDB" id="A0A1M6UKB4"/>
<dbReference type="Proteomes" id="UP000184498">
    <property type="component" value="Unassembled WGS sequence"/>
</dbReference>
<feature type="region of interest" description="Disordered" evidence="1">
    <location>
        <begin position="43"/>
        <end position="75"/>
    </location>
</feature>
<evidence type="ECO:0000256" key="1">
    <source>
        <dbReference type="SAM" id="MobiDB-lite"/>
    </source>
</evidence>
<evidence type="ECO:0000313" key="3">
    <source>
        <dbReference type="Proteomes" id="UP000184498"/>
    </source>
</evidence>
<proteinExistence type="predicted"/>
<feature type="compositionally biased region" description="Basic and acidic residues" evidence="1">
    <location>
        <begin position="43"/>
        <end position="66"/>
    </location>
</feature>
<accession>A0A1M6UKB4</accession>
<dbReference type="STRING" id="216903.SAMN05444371_3351"/>
<keyword evidence="3" id="KW-1185">Reference proteome</keyword>
<name>A0A1M6UKB4_9FLAO</name>
<dbReference type="EMBL" id="FRAM01000005">
    <property type="protein sequence ID" value="SHK69685.1"/>
    <property type="molecule type" value="Genomic_DNA"/>
</dbReference>
<protein>
    <submittedName>
        <fullName evidence="2">Uncharacterized protein</fullName>
    </submittedName>
</protein>
<sequence length="75" mass="8663">MATKKQKEYAANFLKENLDVKAIFLNPKKSEFFTDEDFANNSIDKDREGKPNCKIETFKQNEKIDTAGDDEITNQ</sequence>
<evidence type="ECO:0000313" key="2">
    <source>
        <dbReference type="EMBL" id="SHK69685.1"/>
    </source>
</evidence>
<gene>
    <name evidence="2" type="ORF">SAMN05444371_3351</name>
</gene>
<dbReference type="RefSeq" id="WP_073000281.1">
    <property type="nucleotide sequence ID" value="NZ_FRAM01000005.1"/>
</dbReference>